<evidence type="ECO:0000313" key="1">
    <source>
        <dbReference type="WBParaSite" id="SCUD_0001217401-mRNA-1"/>
    </source>
</evidence>
<sequence length="113" mass="13081">MVNFHTHCGGECSIGVGIQRLFTGSASDEVFDIAESFIYKTTYIHQIYPYEVAITELYDIICIYIVYETFSMMNSLSDLLNETWYTQLSVEFIYLYFDSSSVLFSSLMHEEAE</sequence>
<accession>A0A183KAY3</accession>
<name>A0A183KAY3_9TREM</name>
<protein>
    <submittedName>
        <fullName evidence="1">Uncharacterized protein</fullName>
    </submittedName>
</protein>
<dbReference type="WBParaSite" id="SCUD_0001217401-mRNA-1">
    <property type="protein sequence ID" value="SCUD_0001217401-mRNA-1"/>
    <property type="gene ID" value="SCUD_0001217401"/>
</dbReference>
<proteinExistence type="predicted"/>
<reference evidence="1" key="1">
    <citation type="submission" date="2016-06" db="UniProtKB">
        <authorList>
            <consortium name="WormBaseParasite"/>
        </authorList>
    </citation>
    <scope>IDENTIFICATION</scope>
</reference>
<organism evidence="1">
    <name type="scientific">Schistosoma curassoni</name>
    <dbReference type="NCBI Taxonomy" id="6186"/>
    <lineage>
        <taxon>Eukaryota</taxon>
        <taxon>Metazoa</taxon>
        <taxon>Spiralia</taxon>
        <taxon>Lophotrochozoa</taxon>
        <taxon>Platyhelminthes</taxon>
        <taxon>Trematoda</taxon>
        <taxon>Digenea</taxon>
        <taxon>Strigeidida</taxon>
        <taxon>Schistosomatoidea</taxon>
        <taxon>Schistosomatidae</taxon>
        <taxon>Schistosoma</taxon>
    </lineage>
</organism>
<dbReference type="AlphaFoldDB" id="A0A183KAY3"/>